<gene>
    <name evidence="11" type="primary">glyS</name>
    <name evidence="13" type="ORF">C1O66_00570</name>
</gene>
<dbReference type="OrthoDB" id="9775440at2"/>
<dbReference type="AlphaFoldDB" id="A0A2N8L403"/>
<comment type="similarity">
    <text evidence="2 11">Belongs to the class-II aminoacyl-tRNA synthetase family.</text>
</comment>
<proteinExistence type="inferred from homology"/>
<dbReference type="PANTHER" id="PTHR30075:SF2">
    <property type="entry name" value="GLYCINE--TRNA LIGASE, CHLOROPLASTIC_MITOCHONDRIAL 2"/>
    <property type="match status" value="1"/>
</dbReference>
<dbReference type="HAMAP" id="MF_00255">
    <property type="entry name" value="Gly_tRNA_synth_beta"/>
    <property type="match status" value="1"/>
</dbReference>
<comment type="catalytic activity">
    <reaction evidence="10 11">
        <text>tRNA(Gly) + glycine + ATP = glycyl-tRNA(Gly) + AMP + diphosphate</text>
        <dbReference type="Rhea" id="RHEA:16013"/>
        <dbReference type="Rhea" id="RHEA-COMP:9664"/>
        <dbReference type="Rhea" id="RHEA-COMP:9683"/>
        <dbReference type="ChEBI" id="CHEBI:30616"/>
        <dbReference type="ChEBI" id="CHEBI:33019"/>
        <dbReference type="ChEBI" id="CHEBI:57305"/>
        <dbReference type="ChEBI" id="CHEBI:78442"/>
        <dbReference type="ChEBI" id="CHEBI:78522"/>
        <dbReference type="ChEBI" id="CHEBI:456215"/>
        <dbReference type="EC" id="6.1.1.14"/>
    </reaction>
</comment>
<reference evidence="13 14" key="1">
    <citation type="submission" date="2018-01" db="EMBL/GenBank/DDBJ databases">
        <title>Draft genome sequence of Paucibacter aquatile CR182 isolated from freshwater of the Nakdong River.</title>
        <authorList>
            <person name="Choi A."/>
            <person name="Chung E.J."/>
        </authorList>
    </citation>
    <scope>NUCLEOTIDE SEQUENCE [LARGE SCALE GENOMIC DNA]</scope>
    <source>
        <strain evidence="13 14">CR182</strain>
    </source>
</reference>
<dbReference type="InterPro" id="IPR015944">
    <property type="entry name" value="Gly-tRNA-synth_bsu"/>
</dbReference>
<dbReference type="GO" id="GO:0004820">
    <property type="term" value="F:glycine-tRNA ligase activity"/>
    <property type="evidence" value="ECO:0007669"/>
    <property type="project" value="UniProtKB-UniRule"/>
</dbReference>
<feature type="domain" description="DALR anticodon binding" evidence="12">
    <location>
        <begin position="590"/>
        <end position="688"/>
    </location>
</feature>
<evidence type="ECO:0000256" key="10">
    <source>
        <dbReference type="ARBA" id="ARBA00047937"/>
    </source>
</evidence>
<evidence type="ECO:0000313" key="14">
    <source>
        <dbReference type="Proteomes" id="UP000235916"/>
    </source>
</evidence>
<evidence type="ECO:0000256" key="3">
    <source>
        <dbReference type="ARBA" id="ARBA00011209"/>
    </source>
</evidence>
<dbReference type="EMBL" id="POSP01000001">
    <property type="protein sequence ID" value="PND40435.1"/>
    <property type="molecule type" value="Genomic_DNA"/>
</dbReference>
<dbReference type="GO" id="GO:0005829">
    <property type="term" value="C:cytosol"/>
    <property type="evidence" value="ECO:0007669"/>
    <property type="project" value="TreeGrafter"/>
</dbReference>
<evidence type="ECO:0000259" key="12">
    <source>
        <dbReference type="Pfam" id="PF05746"/>
    </source>
</evidence>
<keyword evidence="8 11" id="KW-0648">Protein biosynthesis</keyword>
<evidence type="ECO:0000256" key="2">
    <source>
        <dbReference type="ARBA" id="ARBA00008226"/>
    </source>
</evidence>
<comment type="subunit">
    <text evidence="3 11">Tetramer of two alpha and two beta subunits.</text>
</comment>
<dbReference type="GO" id="GO:0004814">
    <property type="term" value="F:arginine-tRNA ligase activity"/>
    <property type="evidence" value="ECO:0007669"/>
    <property type="project" value="InterPro"/>
</dbReference>
<evidence type="ECO:0000256" key="5">
    <source>
        <dbReference type="ARBA" id="ARBA00022598"/>
    </source>
</evidence>
<dbReference type="InterPro" id="IPR008909">
    <property type="entry name" value="DALR_anticod-bd"/>
</dbReference>
<evidence type="ECO:0000256" key="11">
    <source>
        <dbReference type="HAMAP-Rule" id="MF_00255"/>
    </source>
</evidence>
<evidence type="ECO:0000256" key="9">
    <source>
        <dbReference type="ARBA" id="ARBA00023146"/>
    </source>
</evidence>
<keyword evidence="7 11" id="KW-0067">ATP-binding</keyword>
<organism evidence="13 14">
    <name type="scientific">Kinneretia aquatilis</name>
    <dbReference type="NCBI Taxonomy" id="2070761"/>
    <lineage>
        <taxon>Bacteria</taxon>
        <taxon>Pseudomonadati</taxon>
        <taxon>Pseudomonadota</taxon>
        <taxon>Betaproteobacteria</taxon>
        <taxon>Burkholderiales</taxon>
        <taxon>Sphaerotilaceae</taxon>
        <taxon>Roseateles</taxon>
    </lineage>
</organism>
<accession>A0A2N8L403</accession>
<evidence type="ECO:0000256" key="1">
    <source>
        <dbReference type="ARBA" id="ARBA00004496"/>
    </source>
</evidence>
<dbReference type="EC" id="6.1.1.14" evidence="11"/>
<dbReference type="PROSITE" id="PS50861">
    <property type="entry name" value="AA_TRNA_LIGASE_II_GLYAB"/>
    <property type="match status" value="1"/>
</dbReference>
<evidence type="ECO:0000256" key="7">
    <source>
        <dbReference type="ARBA" id="ARBA00022840"/>
    </source>
</evidence>
<dbReference type="SUPFAM" id="SSF109604">
    <property type="entry name" value="HD-domain/PDEase-like"/>
    <property type="match status" value="1"/>
</dbReference>
<evidence type="ECO:0000256" key="6">
    <source>
        <dbReference type="ARBA" id="ARBA00022741"/>
    </source>
</evidence>
<dbReference type="GO" id="GO:0006426">
    <property type="term" value="P:glycyl-tRNA aminoacylation"/>
    <property type="evidence" value="ECO:0007669"/>
    <property type="project" value="UniProtKB-UniRule"/>
</dbReference>
<comment type="caution">
    <text evidence="13">The sequence shown here is derived from an EMBL/GenBank/DDBJ whole genome shotgun (WGS) entry which is preliminary data.</text>
</comment>
<keyword evidence="5 11" id="KW-0436">Ligase</keyword>
<evidence type="ECO:0000256" key="4">
    <source>
        <dbReference type="ARBA" id="ARBA00022490"/>
    </source>
</evidence>
<comment type="subcellular location">
    <subcellularLocation>
        <location evidence="1 11">Cytoplasm</location>
    </subcellularLocation>
</comment>
<keyword evidence="4 11" id="KW-0963">Cytoplasm</keyword>
<evidence type="ECO:0000256" key="8">
    <source>
        <dbReference type="ARBA" id="ARBA00022917"/>
    </source>
</evidence>
<dbReference type="NCBIfam" id="TIGR00211">
    <property type="entry name" value="glyS"/>
    <property type="match status" value="1"/>
</dbReference>
<dbReference type="InterPro" id="IPR006194">
    <property type="entry name" value="Gly-tRNA-synth_heterodimer"/>
</dbReference>
<dbReference type="GO" id="GO:0006420">
    <property type="term" value="P:arginyl-tRNA aminoacylation"/>
    <property type="evidence" value="ECO:0007669"/>
    <property type="project" value="InterPro"/>
</dbReference>
<dbReference type="Proteomes" id="UP000235916">
    <property type="component" value="Unassembled WGS sequence"/>
</dbReference>
<sequence>MNKNLLIELFVEELPPKALKKLGEAFSAVLVDSLKAQGLVGEGAQATAIATPRRLGLHLTNVAPKAADRAVQQKLMPVAVALTAEGQATPALLKKLASIGADASVLPQLKRLPDGKAEALFLDQLVPGATLAEGLQKALDESLAKLPIPKVMTYQLKDGWTDVKFVRPAHGIVALHGAELVAVSALGLQSGRTTRGHRFEASAPELTIESADSYAAQMREQGAVIAGFAERRAEIARQLQAAAAKEGLKPIEDEALLDEVTALVERPNVLTCQFEPEFLAVPQECLILTMKANQKYFPLLDAAGKLTHKFLVVSAISPADASAVIEGNERVVRPRLADAKFFFDQDRKKTLADRVPGLAKVVYHGKLGTQGERVERVRAIARAIAGLLGGGALTEQADQAALLAKSDLLTDMVGEFPELQGIMGGYYARHDGLSEAVALAVEDHYKPRFAGDELPRNEVGLVVALADKLETLVGLFGIGQLPTGDKDPFALRRHALGLVRMLSERAPTLALDALIEAAVPAFGALIQNPAGPLADFVFDRLSGSLREQGYSAQEVDAVLALRPQRLADVAARLTAVRAFAALPEAAALAAANKRIGNILKKSEEPVQAQINEALLVEPGEQHLAAALTNAKPIADGLFHNGEYAASLRELAVLKAPVDAFFDGVMVNAEDPALRANRLGLLKTLHEAMNRVAELARLAS</sequence>
<dbReference type="GO" id="GO:0005524">
    <property type="term" value="F:ATP binding"/>
    <property type="evidence" value="ECO:0007669"/>
    <property type="project" value="UniProtKB-UniRule"/>
</dbReference>
<keyword evidence="14" id="KW-1185">Reference proteome</keyword>
<dbReference type="Pfam" id="PF05746">
    <property type="entry name" value="DALR_1"/>
    <property type="match status" value="1"/>
</dbReference>
<keyword evidence="6 11" id="KW-0547">Nucleotide-binding</keyword>
<protein>
    <recommendedName>
        <fullName evidence="11">Glycine--tRNA ligase beta subunit</fullName>
        <ecNumber evidence="11">6.1.1.14</ecNumber>
    </recommendedName>
    <alternativeName>
        <fullName evidence="11">Glycyl-tRNA synthetase beta subunit</fullName>
        <shortName evidence="11">GlyRS</shortName>
    </alternativeName>
</protein>
<dbReference type="PANTHER" id="PTHR30075">
    <property type="entry name" value="GLYCYL-TRNA SYNTHETASE"/>
    <property type="match status" value="1"/>
</dbReference>
<evidence type="ECO:0000313" key="13">
    <source>
        <dbReference type="EMBL" id="PND40435.1"/>
    </source>
</evidence>
<dbReference type="PRINTS" id="PR01045">
    <property type="entry name" value="TRNASYNTHGB"/>
</dbReference>
<keyword evidence="9 11" id="KW-0030">Aminoacyl-tRNA synthetase</keyword>
<dbReference type="Pfam" id="PF02092">
    <property type="entry name" value="tRNA_synt_2f"/>
    <property type="match status" value="1"/>
</dbReference>
<name>A0A2N8L403_9BURK</name>